<reference evidence="3" key="1">
    <citation type="journal article" date="2019" name="Int. J. Syst. Evol. Microbiol.">
        <title>The Global Catalogue of Microorganisms (GCM) 10K type strain sequencing project: providing services to taxonomists for standard genome sequencing and annotation.</title>
        <authorList>
            <consortium name="The Broad Institute Genomics Platform"/>
            <consortium name="The Broad Institute Genome Sequencing Center for Infectious Disease"/>
            <person name="Wu L."/>
            <person name="Ma J."/>
        </authorList>
    </citation>
    <scope>NUCLEOTIDE SEQUENCE [LARGE SCALE GENOMIC DNA]</scope>
    <source>
        <strain evidence="3">IBRC-M 10908</strain>
    </source>
</reference>
<keyword evidence="2" id="KW-0808">Transferase</keyword>
<protein>
    <submittedName>
        <fullName evidence="2">Aminotransferase class IV</fullName>
    </submittedName>
</protein>
<dbReference type="GO" id="GO:0008483">
    <property type="term" value="F:transaminase activity"/>
    <property type="evidence" value="ECO:0007669"/>
    <property type="project" value="UniProtKB-KW"/>
</dbReference>
<dbReference type="InterPro" id="IPR050571">
    <property type="entry name" value="Class-IV_PLP-Dep_Aminotrnsfr"/>
</dbReference>
<gene>
    <name evidence="2" type="ORF">ACFPET_01670</name>
</gene>
<dbReference type="PANTHER" id="PTHR42743:SF11">
    <property type="entry name" value="AMINODEOXYCHORISMATE LYASE"/>
    <property type="match status" value="1"/>
</dbReference>
<keyword evidence="3" id="KW-1185">Reference proteome</keyword>
<evidence type="ECO:0000256" key="1">
    <source>
        <dbReference type="ARBA" id="ARBA00009320"/>
    </source>
</evidence>
<dbReference type="Gene3D" id="3.30.470.10">
    <property type="match status" value="1"/>
</dbReference>
<dbReference type="Gene3D" id="3.20.10.10">
    <property type="entry name" value="D-amino Acid Aminotransferase, subunit A, domain 2"/>
    <property type="match status" value="1"/>
</dbReference>
<proteinExistence type="inferred from homology"/>
<dbReference type="SUPFAM" id="SSF56752">
    <property type="entry name" value="D-aminoacid aminotransferase-like PLP-dependent enzymes"/>
    <property type="match status" value="1"/>
</dbReference>
<dbReference type="PANTHER" id="PTHR42743">
    <property type="entry name" value="AMINO-ACID AMINOTRANSFERASE"/>
    <property type="match status" value="1"/>
</dbReference>
<dbReference type="InterPro" id="IPR001544">
    <property type="entry name" value="Aminotrans_IV"/>
</dbReference>
<name>A0ABV8TTV9_9ACTN</name>
<dbReference type="RefSeq" id="WP_380617641.1">
    <property type="nucleotide sequence ID" value="NZ_JBHSDK010000002.1"/>
</dbReference>
<dbReference type="Proteomes" id="UP001595823">
    <property type="component" value="Unassembled WGS sequence"/>
</dbReference>
<dbReference type="InterPro" id="IPR043131">
    <property type="entry name" value="BCAT-like_N"/>
</dbReference>
<sequence length="283" mass="30276">MAEVTVMLGRGLVPPGEPIICSDDLGVLRGDGVFETINVRGGKPFLLEQHLRRMANSAAALEIPIPRSEAMRGLAESAVEEWNTRSEAEAALRLIVTRGREGSKHPTVFATVNPVGEAWKRPRRTGVKVVSATLGVSAATRAEAPWLLGGVKSISYAATMSVLRWAKEQGADDALWTSSDGYALEGPTSSLVWLEGDELCTTSTETGILPGTTSRHLLDSAGSIGLRPKEKIIEVERLAKADAAWLTSSVRGVVFITELDGKPVAQRPDIHAELVKLSGFSLD</sequence>
<evidence type="ECO:0000313" key="3">
    <source>
        <dbReference type="Proteomes" id="UP001595823"/>
    </source>
</evidence>
<organism evidence="2 3">
    <name type="scientific">Salininema proteolyticum</name>
    <dbReference type="NCBI Taxonomy" id="1607685"/>
    <lineage>
        <taxon>Bacteria</taxon>
        <taxon>Bacillati</taxon>
        <taxon>Actinomycetota</taxon>
        <taxon>Actinomycetes</taxon>
        <taxon>Glycomycetales</taxon>
        <taxon>Glycomycetaceae</taxon>
        <taxon>Salininema</taxon>
    </lineage>
</organism>
<evidence type="ECO:0000313" key="2">
    <source>
        <dbReference type="EMBL" id="MFC4333902.1"/>
    </source>
</evidence>
<dbReference type="Pfam" id="PF01063">
    <property type="entry name" value="Aminotran_4"/>
    <property type="match status" value="1"/>
</dbReference>
<dbReference type="InterPro" id="IPR043132">
    <property type="entry name" value="BCAT-like_C"/>
</dbReference>
<keyword evidence="2" id="KW-0032">Aminotransferase</keyword>
<comment type="caution">
    <text evidence="2">The sequence shown here is derived from an EMBL/GenBank/DDBJ whole genome shotgun (WGS) entry which is preliminary data.</text>
</comment>
<comment type="similarity">
    <text evidence="1">Belongs to the class-IV pyridoxal-phosphate-dependent aminotransferase family.</text>
</comment>
<dbReference type="InterPro" id="IPR036038">
    <property type="entry name" value="Aminotransferase-like"/>
</dbReference>
<accession>A0ABV8TTV9</accession>
<dbReference type="EMBL" id="JBHSDK010000002">
    <property type="protein sequence ID" value="MFC4333902.1"/>
    <property type="molecule type" value="Genomic_DNA"/>
</dbReference>